<dbReference type="OrthoDB" id="1928104at2759"/>
<dbReference type="Proteomes" id="UP000327157">
    <property type="component" value="Chromosome 11"/>
</dbReference>
<organism evidence="2 3">
    <name type="scientific">Pyrus ussuriensis x Pyrus communis</name>
    <dbReference type="NCBI Taxonomy" id="2448454"/>
    <lineage>
        <taxon>Eukaryota</taxon>
        <taxon>Viridiplantae</taxon>
        <taxon>Streptophyta</taxon>
        <taxon>Embryophyta</taxon>
        <taxon>Tracheophyta</taxon>
        <taxon>Spermatophyta</taxon>
        <taxon>Magnoliopsida</taxon>
        <taxon>eudicotyledons</taxon>
        <taxon>Gunneridae</taxon>
        <taxon>Pentapetalae</taxon>
        <taxon>rosids</taxon>
        <taxon>fabids</taxon>
        <taxon>Rosales</taxon>
        <taxon>Rosaceae</taxon>
        <taxon>Amygdaloideae</taxon>
        <taxon>Maleae</taxon>
        <taxon>Pyrus</taxon>
    </lineage>
</organism>
<proteinExistence type="predicted"/>
<dbReference type="PANTHER" id="PTHR47872">
    <property type="entry name" value="NUCLEAR RNA EXPORT FACTOR SDE5-RELATED"/>
    <property type="match status" value="1"/>
</dbReference>
<dbReference type="Gene3D" id="3.30.1370.110">
    <property type="match status" value="1"/>
</dbReference>
<reference evidence="3" key="2">
    <citation type="submission" date="2019-10" db="EMBL/GenBank/DDBJ databases">
        <title>A de novo genome assembly of a pear dwarfing rootstock.</title>
        <authorList>
            <person name="Wang F."/>
            <person name="Wang J."/>
            <person name="Li S."/>
            <person name="Zhang Y."/>
            <person name="Fang M."/>
            <person name="Ma L."/>
            <person name="Zhao Y."/>
            <person name="Jiang S."/>
        </authorList>
    </citation>
    <scope>NUCLEOTIDE SEQUENCE [LARGE SCALE GENOMIC DNA]</scope>
</reference>
<comment type="caution">
    <text evidence="2">The sequence shown here is derived from an EMBL/GenBank/DDBJ whole genome shotgun (WGS) entry which is preliminary data.</text>
</comment>
<dbReference type="EMBL" id="SMOL01000559">
    <property type="protein sequence ID" value="KAB2605690.1"/>
    <property type="molecule type" value="Genomic_DNA"/>
</dbReference>
<dbReference type="SMART" id="SM01162">
    <property type="entry name" value="DUF1771"/>
    <property type="match status" value="1"/>
</dbReference>
<evidence type="ECO:0000313" key="2">
    <source>
        <dbReference type="EMBL" id="KAB2605690.1"/>
    </source>
</evidence>
<name>A0A5N5FWE1_9ROSA</name>
<keyword evidence="3" id="KW-1185">Reference proteome</keyword>
<evidence type="ECO:0000313" key="3">
    <source>
        <dbReference type="Proteomes" id="UP000327157"/>
    </source>
</evidence>
<gene>
    <name evidence="2" type="ORF">D8674_005407</name>
</gene>
<protein>
    <recommendedName>
        <fullName evidence="1">DUF1771 domain-containing protein</fullName>
    </recommendedName>
</protein>
<dbReference type="Pfam" id="PF08590">
    <property type="entry name" value="DUF1771"/>
    <property type="match status" value="1"/>
</dbReference>
<sequence>MQALNTPAASCDDKRRDLEYLLEAFSSMVSLKDIASAYCQAKCNVEMAGEILCRSHLTSSNGASSSKVKLEGASTTSLEGLESGRDVASAVHADVSTIKSIQNPFNGMDNTRTLKSKKLSASVGTVSGMIGKEYSRPRASTIVYTEVKKPLKLDWKEVPASAIWSEEVQSTTPPTNSKLHADAEEFLCKMLGEGFKLDMNVIREVLGLCGYDVQKSVENLLFISASTLEKSDDVVGLAGLKSAEKRPDQHSAHSDLSESPVGEGDGLLCQQVLQALFHVPERTDEAPKRSLPSREVKRYKYKGLKGYVVKPFIDTVVECKATVALAPQGVSGADGDDDNSYEVLRKSVKEYWITMKEYYKAAFNAFCEGDRAHSDKLLEKGHYFNKKAREADEKSAQMLIQAQSSEDDVSLDLHNHEPKEAIRLLRSQLTYLSGIPAFKYLRVIVGSNDEDTTGGARRRLIVKQLEKESIKWTEEENGRTISIQVDEIDPKSLSFSKK</sequence>
<dbReference type="Pfam" id="PF24767">
    <property type="entry name" value="UBA_At5g58720"/>
    <property type="match status" value="1"/>
</dbReference>
<feature type="domain" description="DUF1771" evidence="1">
    <location>
        <begin position="340"/>
        <end position="405"/>
    </location>
</feature>
<accession>A0A5N5FWE1</accession>
<dbReference type="InterPro" id="IPR056254">
    <property type="entry name" value="At5g58720/SDE5-like_UBA-like"/>
</dbReference>
<reference evidence="2 3" key="1">
    <citation type="submission" date="2019-09" db="EMBL/GenBank/DDBJ databases">
        <authorList>
            <person name="Ou C."/>
        </authorList>
    </citation>
    <scope>NUCLEOTIDE SEQUENCE [LARGE SCALE GENOMIC DNA]</scope>
    <source>
        <strain evidence="2">S2</strain>
        <tissue evidence="2">Leaf</tissue>
    </source>
</reference>
<dbReference type="InterPro" id="IPR013899">
    <property type="entry name" value="DUF1771"/>
</dbReference>
<dbReference type="PANTHER" id="PTHR47872:SF1">
    <property type="entry name" value="NUCLEAR RNA EXPORT FACTOR SDE5-RELATED"/>
    <property type="match status" value="1"/>
</dbReference>
<dbReference type="AlphaFoldDB" id="A0A5N5FWE1"/>
<evidence type="ECO:0000259" key="1">
    <source>
        <dbReference type="SMART" id="SM01162"/>
    </source>
</evidence>
<dbReference type="InterPro" id="IPR036063">
    <property type="entry name" value="Smr_dom_sf"/>
</dbReference>
<reference evidence="2 3" key="3">
    <citation type="submission" date="2019-11" db="EMBL/GenBank/DDBJ databases">
        <title>A de novo genome assembly of a pear dwarfing rootstock.</title>
        <authorList>
            <person name="Wang F."/>
            <person name="Wang J."/>
            <person name="Li S."/>
            <person name="Zhang Y."/>
            <person name="Fang M."/>
            <person name="Ma L."/>
            <person name="Zhao Y."/>
            <person name="Jiang S."/>
        </authorList>
    </citation>
    <scope>NUCLEOTIDE SEQUENCE [LARGE SCALE GENOMIC DNA]</scope>
    <source>
        <strain evidence="2">S2</strain>
        <tissue evidence="2">Leaf</tissue>
    </source>
</reference>